<gene>
    <name evidence="1" type="ORF">K488DRAFT_75412</name>
</gene>
<dbReference type="Proteomes" id="UP000814128">
    <property type="component" value="Unassembled WGS sequence"/>
</dbReference>
<reference evidence="1" key="1">
    <citation type="submission" date="2021-02" db="EMBL/GenBank/DDBJ databases">
        <authorList>
            <consortium name="DOE Joint Genome Institute"/>
            <person name="Ahrendt S."/>
            <person name="Looney B.P."/>
            <person name="Miyauchi S."/>
            <person name="Morin E."/>
            <person name="Drula E."/>
            <person name="Courty P.E."/>
            <person name="Chicoki N."/>
            <person name="Fauchery L."/>
            <person name="Kohler A."/>
            <person name="Kuo A."/>
            <person name="Labutti K."/>
            <person name="Pangilinan J."/>
            <person name="Lipzen A."/>
            <person name="Riley R."/>
            <person name="Andreopoulos W."/>
            <person name="He G."/>
            <person name="Johnson J."/>
            <person name="Barry K.W."/>
            <person name="Grigoriev I.V."/>
            <person name="Nagy L."/>
            <person name="Hibbett D."/>
            <person name="Henrissat B."/>
            <person name="Matheny P.B."/>
            <person name="Labbe J."/>
            <person name="Martin F."/>
        </authorList>
    </citation>
    <scope>NUCLEOTIDE SEQUENCE</scope>
    <source>
        <strain evidence="1">EC-137</strain>
    </source>
</reference>
<evidence type="ECO:0000313" key="1">
    <source>
        <dbReference type="EMBL" id="KAI0026349.1"/>
    </source>
</evidence>
<sequence length="206" mass="21507">AVGFSPDPIAGLYAPTAALPLARAQGIRDLYHWGLYGYCAVLTNSTDPGACSSMSPASRFTPYDALAADMSANYSVFTASLVPSSSPFRDNAGLGQRTHTAYYLILIATILCFLSLLLGLIKRTSTFLLSASLASLASILVLAGTALWSTAISSAQSVNSLSLARSATPLGISVHSGHALSLLWAAFACMTAALIPYWISSCTFRG</sequence>
<protein>
    <submittedName>
        <fullName evidence="1">Uncharacterized protein</fullName>
    </submittedName>
</protein>
<dbReference type="EMBL" id="MU274768">
    <property type="protein sequence ID" value="KAI0026349.1"/>
    <property type="molecule type" value="Genomic_DNA"/>
</dbReference>
<reference evidence="1" key="2">
    <citation type="journal article" date="2022" name="New Phytol.">
        <title>Evolutionary transition to the ectomycorrhizal habit in the genomes of a hyperdiverse lineage of mushroom-forming fungi.</title>
        <authorList>
            <person name="Looney B."/>
            <person name="Miyauchi S."/>
            <person name="Morin E."/>
            <person name="Drula E."/>
            <person name="Courty P.E."/>
            <person name="Kohler A."/>
            <person name="Kuo A."/>
            <person name="LaButti K."/>
            <person name="Pangilinan J."/>
            <person name="Lipzen A."/>
            <person name="Riley R."/>
            <person name="Andreopoulos W."/>
            <person name="He G."/>
            <person name="Johnson J."/>
            <person name="Nolan M."/>
            <person name="Tritt A."/>
            <person name="Barry K.W."/>
            <person name="Grigoriev I.V."/>
            <person name="Nagy L.G."/>
            <person name="Hibbett D."/>
            <person name="Henrissat B."/>
            <person name="Matheny P.B."/>
            <person name="Labbe J."/>
            <person name="Martin F.M."/>
        </authorList>
    </citation>
    <scope>NUCLEOTIDE SEQUENCE</scope>
    <source>
        <strain evidence="1">EC-137</strain>
    </source>
</reference>
<organism evidence="1 2">
    <name type="scientific">Vararia minispora EC-137</name>
    <dbReference type="NCBI Taxonomy" id="1314806"/>
    <lineage>
        <taxon>Eukaryota</taxon>
        <taxon>Fungi</taxon>
        <taxon>Dikarya</taxon>
        <taxon>Basidiomycota</taxon>
        <taxon>Agaricomycotina</taxon>
        <taxon>Agaricomycetes</taxon>
        <taxon>Russulales</taxon>
        <taxon>Lachnocladiaceae</taxon>
        <taxon>Vararia</taxon>
    </lineage>
</organism>
<comment type="caution">
    <text evidence="1">The sequence shown here is derived from an EMBL/GenBank/DDBJ whole genome shotgun (WGS) entry which is preliminary data.</text>
</comment>
<proteinExistence type="predicted"/>
<evidence type="ECO:0000313" key="2">
    <source>
        <dbReference type="Proteomes" id="UP000814128"/>
    </source>
</evidence>
<feature type="non-terminal residue" evidence="1">
    <location>
        <position position="1"/>
    </location>
</feature>
<keyword evidence="2" id="KW-1185">Reference proteome</keyword>
<accession>A0ACB8Q3P5</accession>
<name>A0ACB8Q3P5_9AGAM</name>